<dbReference type="PROSITE" id="PS50887">
    <property type="entry name" value="GGDEF"/>
    <property type="match status" value="1"/>
</dbReference>
<dbReference type="STRING" id="688.A6E04_06060"/>
<evidence type="ECO:0000256" key="1">
    <source>
        <dbReference type="ARBA" id="ARBA00001946"/>
    </source>
</evidence>
<keyword evidence="9" id="KW-0902">Two-component regulatory system</keyword>
<evidence type="ECO:0000256" key="11">
    <source>
        <dbReference type="SAM" id="Phobius"/>
    </source>
</evidence>
<evidence type="ECO:0000256" key="2">
    <source>
        <dbReference type="ARBA" id="ARBA00004533"/>
    </source>
</evidence>
<dbReference type="FunFam" id="3.30.70.270:FF:000001">
    <property type="entry name" value="Diguanylate cyclase domain protein"/>
    <property type="match status" value="1"/>
</dbReference>
<name>A0A1B9P2T9_ALILO</name>
<keyword evidence="5" id="KW-0808">Transferase</keyword>
<evidence type="ECO:0000256" key="10">
    <source>
        <dbReference type="ARBA" id="ARBA00034247"/>
    </source>
</evidence>
<evidence type="ECO:0000313" key="15">
    <source>
        <dbReference type="EMBL" id="OCH22665.1"/>
    </source>
</evidence>
<feature type="domain" description="PAS" evidence="12">
    <location>
        <begin position="357"/>
        <end position="396"/>
    </location>
</feature>
<dbReference type="PROSITE" id="PS50113">
    <property type="entry name" value="PAC"/>
    <property type="match status" value="1"/>
</dbReference>
<dbReference type="Proteomes" id="UP000093523">
    <property type="component" value="Unassembled WGS sequence"/>
</dbReference>
<sequence>MNKKSFKIVAYSSCVYLVLSMITLMYFYSEYQKEKLVIIEQVQNESTRQLAYTHHEFDELLTRIQNTLGLLSDSRPVYDYFLYPSNRVKAAVESSWVNLVKAEKFFSQLELIDNQGIALFSLSYNAINNETSKHNLPLTVVNHSLLTTLSQLPAGQVFSEGVVLNEKLATSGVYKPVMQIIIPIEVLGSRKGYVVAELSETRIENVIKFSPTLNISPSIVNQDGYYLLTNQRNKVFGHLVNGREDQTLKAENAELWRLMSTQKIGSAYIDKNIFSFYKFALNQKVPNKEVYFLLDYSEESLNVLFQEAKSELIEETTIVLLLLSLIVLPCGVALTLWDKSNIESQLAKSALEGMTAVVITDKHQRIIKVNSAFSLISGYCASETIGKTTFDVLKSDVERSEKRVQNWKQVEELGVWQGEIEALNKYEKKLSLLVRIQVVKNKRKDIQYYILSYIDITQRKLLEKELRYLSEKDSLSDCWNRRKFEFELENQTLLTNRYYPVHQCCLAILDIDWFKRINDTKGHDVGDKVICLVADILQQGSRDTDFVARIGGEEFAIIMPHTELKDAERVVNRLRVAVSQLEEYQLTISGGLADIGIAGHDAYKCADLALYESKTNGRNLISICSDLGDLA</sequence>
<evidence type="ECO:0000256" key="6">
    <source>
        <dbReference type="ARBA" id="ARBA00022741"/>
    </source>
</evidence>
<evidence type="ECO:0000256" key="4">
    <source>
        <dbReference type="ARBA" id="ARBA00022553"/>
    </source>
</evidence>
<proteinExistence type="predicted"/>
<keyword evidence="11" id="KW-0812">Transmembrane</keyword>
<dbReference type="SUPFAM" id="SSF103190">
    <property type="entry name" value="Sensory domain-like"/>
    <property type="match status" value="2"/>
</dbReference>
<evidence type="ECO:0000256" key="3">
    <source>
        <dbReference type="ARBA" id="ARBA00012528"/>
    </source>
</evidence>
<dbReference type="Gene3D" id="3.30.450.20">
    <property type="entry name" value="PAS domain"/>
    <property type="match status" value="3"/>
</dbReference>
<dbReference type="CDD" id="cd00130">
    <property type="entry name" value="PAS"/>
    <property type="match status" value="1"/>
</dbReference>
<dbReference type="AlphaFoldDB" id="A0A1B9P2T9"/>
<dbReference type="EMBL" id="MAJU01000006">
    <property type="protein sequence ID" value="OCH22665.1"/>
    <property type="molecule type" value="Genomic_DNA"/>
</dbReference>
<feature type="domain" description="GGDEF" evidence="14">
    <location>
        <begin position="502"/>
        <end position="626"/>
    </location>
</feature>
<dbReference type="SUPFAM" id="SSF55073">
    <property type="entry name" value="Nucleotide cyclase"/>
    <property type="match status" value="1"/>
</dbReference>
<keyword evidence="7" id="KW-0418">Kinase</keyword>
<gene>
    <name evidence="15" type="ORF">A6E04_06060</name>
</gene>
<feature type="transmembrane region" description="Helical" evidence="11">
    <location>
        <begin position="6"/>
        <end position="28"/>
    </location>
</feature>
<comment type="subcellular location">
    <subcellularLocation>
        <location evidence="2">Cell inner membrane</location>
    </subcellularLocation>
</comment>
<dbReference type="PANTHER" id="PTHR45138:SF9">
    <property type="entry name" value="DIGUANYLATE CYCLASE DGCM-RELATED"/>
    <property type="match status" value="1"/>
</dbReference>
<dbReference type="Pfam" id="PF21623">
    <property type="entry name" value="HK_sensor_dom_bact"/>
    <property type="match status" value="1"/>
</dbReference>
<comment type="cofactor">
    <cofactor evidence="1">
        <name>Mg(2+)</name>
        <dbReference type="ChEBI" id="CHEBI:18420"/>
    </cofactor>
</comment>
<dbReference type="SUPFAM" id="SSF55785">
    <property type="entry name" value="PYP-like sensor domain (PAS domain)"/>
    <property type="match status" value="1"/>
</dbReference>
<organism evidence="15 16">
    <name type="scientific">Aliivibrio logei</name>
    <name type="common">Vibrio logei</name>
    <dbReference type="NCBI Taxonomy" id="688"/>
    <lineage>
        <taxon>Bacteria</taxon>
        <taxon>Pseudomonadati</taxon>
        <taxon>Pseudomonadota</taxon>
        <taxon>Gammaproteobacteria</taxon>
        <taxon>Vibrionales</taxon>
        <taxon>Vibrionaceae</taxon>
        <taxon>Aliivibrio</taxon>
    </lineage>
</organism>
<dbReference type="GO" id="GO:0005886">
    <property type="term" value="C:plasma membrane"/>
    <property type="evidence" value="ECO:0007669"/>
    <property type="project" value="UniProtKB-SubCell"/>
</dbReference>
<comment type="catalytic activity">
    <reaction evidence="10">
        <text>2 GTP = 3',3'-c-di-GMP + 2 diphosphate</text>
        <dbReference type="Rhea" id="RHEA:24898"/>
        <dbReference type="ChEBI" id="CHEBI:33019"/>
        <dbReference type="ChEBI" id="CHEBI:37565"/>
        <dbReference type="ChEBI" id="CHEBI:58805"/>
        <dbReference type="EC" id="2.7.7.65"/>
    </reaction>
</comment>
<evidence type="ECO:0000259" key="12">
    <source>
        <dbReference type="PROSITE" id="PS50112"/>
    </source>
</evidence>
<dbReference type="InterPro" id="IPR000700">
    <property type="entry name" value="PAS-assoc_C"/>
</dbReference>
<dbReference type="GO" id="GO:0052621">
    <property type="term" value="F:diguanylate cyclase activity"/>
    <property type="evidence" value="ECO:0007669"/>
    <property type="project" value="UniProtKB-EC"/>
</dbReference>
<dbReference type="GO" id="GO:0000160">
    <property type="term" value="P:phosphorelay signal transduction system"/>
    <property type="evidence" value="ECO:0007669"/>
    <property type="project" value="UniProtKB-KW"/>
</dbReference>
<keyword evidence="8" id="KW-0067">ATP-binding</keyword>
<keyword evidence="11" id="KW-0472">Membrane</keyword>
<dbReference type="GO" id="GO:1902201">
    <property type="term" value="P:negative regulation of bacterial-type flagellum-dependent cell motility"/>
    <property type="evidence" value="ECO:0007669"/>
    <property type="project" value="TreeGrafter"/>
</dbReference>
<dbReference type="EC" id="2.7.7.65" evidence="3"/>
<keyword evidence="6" id="KW-0547">Nucleotide-binding</keyword>
<comment type="caution">
    <text evidence="15">The sequence shown here is derived from an EMBL/GenBank/DDBJ whole genome shotgun (WGS) entry which is preliminary data.</text>
</comment>
<dbReference type="GO" id="GO:0005524">
    <property type="term" value="F:ATP binding"/>
    <property type="evidence" value="ECO:0007669"/>
    <property type="project" value="UniProtKB-KW"/>
</dbReference>
<dbReference type="InterPro" id="IPR043128">
    <property type="entry name" value="Rev_trsase/Diguanyl_cyclase"/>
</dbReference>
<protein>
    <recommendedName>
        <fullName evidence="3">diguanylate cyclase</fullName>
        <ecNumber evidence="3">2.7.7.65</ecNumber>
    </recommendedName>
</protein>
<evidence type="ECO:0000256" key="7">
    <source>
        <dbReference type="ARBA" id="ARBA00022777"/>
    </source>
</evidence>
<dbReference type="NCBIfam" id="TIGR00254">
    <property type="entry name" value="GGDEF"/>
    <property type="match status" value="1"/>
</dbReference>
<dbReference type="CDD" id="cd01949">
    <property type="entry name" value="GGDEF"/>
    <property type="match status" value="1"/>
</dbReference>
<evidence type="ECO:0000256" key="9">
    <source>
        <dbReference type="ARBA" id="ARBA00023012"/>
    </source>
</evidence>
<dbReference type="InterPro" id="IPR000160">
    <property type="entry name" value="GGDEF_dom"/>
</dbReference>
<evidence type="ECO:0000256" key="5">
    <source>
        <dbReference type="ARBA" id="ARBA00022679"/>
    </source>
</evidence>
<dbReference type="PROSITE" id="PS50112">
    <property type="entry name" value="PAS"/>
    <property type="match status" value="1"/>
</dbReference>
<feature type="domain" description="PAC" evidence="13">
    <location>
        <begin position="416"/>
        <end position="468"/>
    </location>
</feature>
<dbReference type="InterPro" id="IPR035965">
    <property type="entry name" value="PAS-like_dom_sf"/>
</dbReference>
<dbReference type="InterPro" id="IPR029787">
    <property type="entry name" value="Nucleotide_cyclase"/>
</dbReference>
<dbReference type="SMART" id="SM00267">
    <property type="entry name" value="GGDEF"/>
    <property type="match status" value="1"/>
</dbReference>
<dbReference type="InterPro" id="IPR048760">
    <property type="entry name" value="VP0354-like_sensor_dom"/>
</dbReference>
<keyword evidence="11" id="KW-1133">Transmembrane helix</keyword>
<dbReference type="PANTHER" id="PTHR45138">
    <property type="entry name" value="REGULATORY COMPONENTS OF SENSORY TRANSDUCTION SYSTEM"/>
    <property type="match status" value="1"/>
</dbReference>
<evidence type="ECO:0000256" key="8">
    <source>
        <dbReference type="ARBA" id="ARBA00022840"/>
    </source>
</evidence>
<dbReference type="GO" id="GO:0043709">
    <property type="term" value="P:cell adhesion involved in single-species biofilm formation"/>
    <property type="evidence" value="ECO:0007669"/>
    <property type="project" value="TreeGrafter"/>
</dbReference>
<dbReference type="InterPro" id="IPR029151">
    <property type="entry name" value="Sensor-like_sf"/>
</dbReference>
<dbReference type="Gene3D" id="3.30.70.270">
    <property type="match status" value="1"/>
</dbReference>
<keyword evidence="4" id="KW-0597">Phosphoprotein</keyword>
<evidence type="ECO:0000259" key="14">
    <source>
        <dbReference type="PROSITE" id="PS50887"/>
    </source>
</evidence>
<evidence type="ECO:0000259" key="13">
    <source>
        <dbReference type="PROSITE" id="PS50113"/>
    </source>
</evidence>
<dbReference type="InterPro" id="IPR000014">
    <property type="entry name" value="PAS"/>
</dbReference>
<accession>A0A1B9P2T9</accession>
<dbReference type="Pfam" id="PF13426">
    <property type="entry name" value="PAS_9"/>
    <property type="match status" value="1"/>
</dbReference>
<reference evidence="15 16" key="1">
    <citation type="submission" date="2016-06" db="EMBL/GenBank/DDBJ databases">
        <authorList>
            <person name="Kjaerup R.B."/>
            <person name="Dalgaard T.S."/>
            <person name="Juul-Madsen H.R."/>
        </authorList>
    </citation>
    <scope>NUCLEOTIDE SEQUENCE [LARGE SCALE GENOMIC DNA]</scope>
    <source>
        <strain evidence="15 16">1S159</strain>
    </source>
</reference>
<dbReference type="GO" id="GO:0016301">
    <property type="term" value="F:kinase activity"/>
    <property type="evidence" value="ECO:0007669"/>
    <property type="project" value="UniProtKB-KW"/>
</dbReference>
<dbReference type="InterPro" id="IPR050469">
    <property type="entry name" value="Diguanylate_Cyclase"/>
</dbReference>
<dbReference type="NCBIfam" id="TIGR00229">
    <property type="entry name" value="sensory_box"/>
    <property type="match status" value="1"/>
</dbReference>
<dbReference type="Pfam" id="PF00990">
    <property type="entry name" value="GGDEF"/>
    <property type="match status" value="1"/>
</dbReference>
<evidence type="ECO:0000313" key="16">
    <source>
        <dbReference type="Proteomes" id="UP000093523"/>
    </source>
</evidence>